<evidence type="ECO:0000313" key="1">
    <source>
        <dbReference type="EMBL" id="KAI8526633.1"/>
    </source>
</evidence>
<reference evidence="1" key="1">
    <citation type="submission" date="2022-02" db="EMBL/GenBank/DDBJ databases">
        <title>Plant Genome Project.</title>
        <authorList>
            <person name="Zhang R.-G."/>
        </authorList>
    </citation>
    <scope>NUCLEOTIDE SEQUENCE</scope>
    <source>
        <strain evidence="1">AT1</strain>
    </source>
</reference>
<organism evidence="1 2">
    <name type="scientific">Rhododendron molle</name>
    <name type="common">Chinese azalea</name>
    <name type="synonym">Azalea mollis</name>
    <dbReference type="NCBI Taxonomy" id="49168"/>
    <lineage>
        <taxon>Eukaryota</taxon>
        <taxon>Viridiplantae</taxon>
        <taxon>Streptophyta</taxon>
        <taxon>Embryophyta</taxon>
        <taxon>Tracheophyta</taxon>
        <taxon>Spermatophyta</taxon>
        <taxon>Magnoliopsida</taxon>
        <taxon>eudicotyledons</taxon>
        <taxon>Gunneridae</taxon>
        <taxon>Pentapetalae</taxon>
        <taxon>asterids</taxon>
        <taxon>Ericales</taxon>
        <taxon>Ericaceae</taxon>
        <taxon>Ericoideae</taxon>
        <taxon>Rhodoreae</taxon>
        <taxon>Rhododendron</taxon>
    </lineage>
</organism>
<name>A0ACC0LES1_RHOML</name>
<accession>A0ACC0LES1</accession>
<dbReference type="Proteomes" id="UP001062846">
    <property type="component" value="Chromosome 12"/>
</dbReference>
<proteinExistence type="predicted"/>
<sequence length="200" mass="22140">MAAAVALHHLTRISRHLTLSLQFFPPSTPTILQLLHKPYHVRSFRFFTPTPPRRFSIAASSSQDWNNHAEAADEKYDVIVVGGGHAGCEAALASARLGAKTLLLTLNIDRIAWQPCNPAVGGPAKSQLVHEVDALGGEIGKVADRCYLQKRVLNSSKGPAVRALRAQTDKREYAMHMRGIVERQAYLDNLFFKFFCNSFS</sequence>
<evidence type="ECO:0000313" key="2">
    <source>
        <dbReference type="Proteomes" id="UP001062846"/>
    </source>
</evidence>
<dbReference type="EMBL" id="CM046399">
    <property type="protein sequence ID" value="KAI8526633.1"/>
    <property type="molecule type" value="Genomic_DNA"/>
</dbReference>
<keyword evidence="2" id="KW-1185">Reference proteome</keyword>
<gene>
    <name evidence="1" type="ORF">RHMOL_Rhmol12G0010800</name>
</gene>
<protein>
    <submittedName>
        <fullName evidence="1">Uncharacterized protein</fullName>
    </submittedName>
</protein>
<comment type="caution">
    <text evidence="1">The sequence shown here is derived from an EMBL/GenBank/DDBJ whole genome shotgun (WGS) entry which is preliminary data.</text>
</comment>